<accession>A0ACC6QH44</accession>
<evidence type="ECO:0000313" key="1">
    <source>
        <dbReference type="EMBL" id="MEJ8657630.1"/>
    </source>
</evidence>
<reference evidence="1" key="1">
    <citation type="submission" date="2024-03" db="EMBL/GenBank/DDBJ databases">
        <title>Novel Streptomyces species of biotechnological and ecological value are a feature of Machair soil.</title>
        <authorList>
            <person name="Prole J.R."/>
            <person name="Goodfellow M."/>
            <person name="Allenby N."/>
            <person name="Ward A.C."/>
        </authorList>
    </citation>
    <scope>NUCLEOTIDE SEQUENCE</scope>
    <source>
        <strain evidence="1">MS1.AVA.4</strain>
    </source>
</reference>
<dbReference type="EMBL" id="JBBKAI010000002">
    <property type="protein sequence ID" value="MEJ8657630.1"/>
    <property type="molecule type" value="Genomic_DNA"/>
</dbReference>
<evidence type="ECO:0000313" key="2">
    <source>
        <dbReference type="Proteomes" id="UP001375539"/>
    </source>
</evidence>
<protein>
    <submittedName>
        <fullName evidence="1">Uncharacterized protein</fullName>
    </submittedName>
</protein>
<organism evidence="1 2">
    <name type="scientific">Streptomyces pratisoli</name>
    <dbReference type="NCBI Taxonomy" id="3139917"/>
    <lineage>
        <taxon>Bacteria</taxon>
        <taxon>Bacillati</taxon>
        <taxon>Actinomycetota</taxon>
        <taxon>Actinomycetes</taxon>
        <taxon>Kitasatosporales</taxon>
        <taxon>Streptomycetaceae</taxon>
        <taxon>Streptomyces</taxon>
    </lineage>
</organism>
<dbReference type="Proteomes" id="UP001375539">
    <property type="component" value="Unassembled WGS sequence"/>
</dbReference>
<comment type="caution">
    <text evidence="1">The sequence shown here is derived from an EMBL/GenBank/DDBJ whole genome shotgun (WGS) entry which is preliminary data.</text>
</comment>
<proteinExistence type="predicted"/>
<sequence length="160" mass="17332">MAVEVSACTLQAPDPPDFGARLEGGEVVISYPRCPSEEVVGATVYVSSEGEGQADGVDDFFETKWSARRPASAEVRDGVFFIGSARSFTDVEKPLVGRLPDEFFVDAQVVVDGHAEDARDSPIDLAEVRGAQLADDEYVTWEGKVMTRDQIDAQRKCGVT</sequence>
<name>A0ACC6QH44_9ACTN</name>
<keyword evidence="2" id="KW-1185">Reference proteome</keyword>
<gene>
    <name evidence="1" type="ORF">WKI58_14035</name>
</gene>